<comment type="catalytic activity">
    <reaction evidence="1">
        <text>a nucleoside 2',3'-cyclic phosphate + H2O = a nucleoside 2'-phosphate + H(+)</text>
        <dbReference type="Rhea" id="RHEA:14489"/>
        <dbReference type="ChEBI" id="CHEBI:15377"/>
        <dbReference type="ChEBI" id="CHEBI:15378"/>
        <dbReference type="ChEBI" id="CHEBI:66954"/>
        <dbReference type="ChEBI" id="CHEBI:78552"/>
        <dbReference type="EC" id="3.1.4.37"/>
    </reaction>
</comment>
<keyword evidence="8" id="KW-0488">Methylation</keyword>
<organism evidence="17 18">
    <name type="scientific">Brachionus plicatilis</name>
    <name type="common">Marine rotifer</name>
    <name type="synonym">Brachionus muelleri</name>
    <dbReference type="NCBI Taxonomy" id="10195"/>
    <lineage>
        <taxon>Eukaryota</taxon>
        <taxon>Metazoa</taxon>
        <taxon>Spiralia</taxon>
        <taxon>Gnathifera</taxon>
        <taxon>Rotifera</taxon>
        <taxon>Eurotatoria</taxon>
        <taxon>Monogononta</taxon>
        <taxon>Pseudotrocha</taxon>
        <taxon>Ploima</taxon>
        <taxon>Brachionidae</taxon>
        <taxon>Brachionus</taxon>
    </lineage>
</organism>
<keyword evidence="9" id="KW-0597">Phosphoprotein</keyword>
<dbReference type="Pfam" id="PF05881">
    <property type="entry name" value="CNPase"/>
    <property type="match status" value="1"/>
</dbReference>
<dbReference type="SUPFAM" id="SSF55144">
    <property type="entry name" value="LigT-like"/>
    <property type="match status" value="1"/>
</dbReference>
<name>A0A3M7Q8F3_BRAPC</name>
<dbReference type="PANTHER" id="PTHR10156:SF0">
    <property type="entry name" value="2',3'-CYCLIC-NUCLEOTIDE 3'-PHOSPHODIESTERASE"/>
    <property type="match status" value="1"/>
</dbReference>
<evidence type="ECO:0000256" key="15">
    <source>
        <dbReference type="ARBA" id="ARBA00045937"/>
    </source>
</evidence>
<comment type="subcellular location">
    <subcellularLocation>
        <location evidence="2">Melanosome</location>
    </subcellularLocation>
    <subcellularLocation>
        <location evidence="3">Membrane</location>
        <topology evidence="3">Lipid-anchor</topology>
    </subcellularLocation>
</comment>
<evidence type="ECO:0000256" key="2">
    <source>
        <dbReference type="ARBA" id="ARBA00004223"/>
    </source>
</evidence>
<comment type="function">
    <text evidence="15">Catalyzes the formation of 2'-nucleotide products from 2',3'-cyclic substrates. May participate in RNA metabolism in the myelinating cell, CNP is the third most abundant protein in central nervous system myelin.</text>
</comment>
<comment type="similarity">
    <text evidence="4">Belongs to the 2H phosphoesterase superfamily. CNPase family.</text>
</comment>
<sequence length="390" mass="45523">MRIQDLQILSELDLKLSDHCFLIDPDTINFLKKSKVLFINRGLPGSGKSTLAARICQTYQDTEICEGDQFFTNEFGAYKFNKDRVQDCRLYIQQKVQEVCRLGKKCVIADDTHLSYEEIEPLIRIGKEFNYFILLIEARSSHKFDVDKLHELCRHNISKATIQKKLDAFELIIPRFYAWFLNHADSEFISSLAKTCFQECLDILEFKKDFNDTKNSFVFEELFEIRNQNQLHCTAKFLGKDSDLVKEYFFDLEVNQSMGKVFTIEIVGFSITNRSITADVRLRNVGNLWQNDLNEEEMEEVMENEILLNHKSLFDELKYADRAHLTLALEPNLSACKSGIDLVTLKLLLINKNYKNLKTNDYDLFYFGQCLCYAKLRKIIKIPSLFAAQY</sequence>
<keyword evidence="10 17" id="KW-0378">Hydrolase</keyword>
<evidence type="ECO:0000256" key="10">
    <source>
        <dbReference type="ARBA" id="ARBA00022801"/>
    </source>
</evidence>
<dbReference type="Pfam" id="PF13671">
    <property type="entry name" value="AAA_33"/>
    <property type="match status" value="1"/>
</dbReference>
<comment type="caution">
    <text evidence="17">The sequence shown here is derived from an EMBL/GenBank/DDBJ whole genome shotgun (WGS) entry which is preliminary data.</text>
</comment>
<comment type="subunit">
    <text evidence="5">Exists as monomers and homodimers.</text>
</comment>
<gene>
    <name evidence="17" type="ORF">BpHYR1_041329</name>
</gene>
<evidence type="ECO:0000256" key="4">
    <source>
        <dbReference type="ARBA" id="ARBA00008662"/>
    </source>
</evidence>
<evidence type="ECO:0000256" key="7">
    <source>
        <dbReference type="ARBA" id="ARBA00014478"/>
    </source>
</evidence>
<keyword evidence="11" id="KW-0694">RNA-binding</keyword>
<evidence type="ECO:0000256" key="5">
    <source>
        <dbReference type="ARBA" id="ARBA00011781"/>
    </source>
</evidence>
<dbReference type="Proteomes" id="UP000276133">
    <property type="component" value="Unassembled WGS sequence"/>
</dbReference>
<evidence type="ECO:0000256" key="6">
    <source>
        <dbReference type="ARBA" id="ARBA00012317"/>
    </source>
</evidence>
<dbReference type="GO" id="GO:0016020">
    <property type="term" value="C:membrane"/>
    <property type="evidence" value="ECO:0007669"/>
    <property type="project" value="UniProtKB-SubCell"/>
</dbReference>
<dbReference type="GO" id="GO:0009214">
    <property type="term" value="P:cyclic nucleotide catabolic process"/>
    <property type="evidence" value="ECO:0007669"/>
    <property type="project" value="InterPro"/>
</dbReference>
<protein>
    <recommendedName>
        <fullName evidence="7">2',3'-cyclic-nucleotide 3'-phosphodiesterase</fullName>
        <ecNumber evidence="6">3.1.4.37</ecNumber>
    </recommendedName>
</protein>
<accession>A0A3M7Q8F3</accession>
<dbReference type="InterPro" id="IPR047325">
    <property type="entry name" value="CNPase_cat"/>
</dbReference>
<evidence type="ECO:0000256" key="11">
    <source>
        <dbReference type="ARBA" id="ARBA00022884"/>
    </source>
</evidence>
<dbReference type="STRING" id="10195.A0A3M7Q8F3"/>
<keyword evidence="18" id="KW-1185">Reference proteome</keyword>
<dbReference type="InterPro" id="IPR008431">
    <property type="entry name" value="CNPase"/>
</dbReference>
<dbReference type="SUPFAM" id="SSF52540">
    <property type="entry name" value="P-loop containing nucleoside triphosphate hydrolases"/>
    <property type="match status" value="1"/>
</dbReference>
<evidence type="ECO:0000256" key="14">
    <source>
        <dbReference type="ARBA" id="ARBA00023289"/>
    </source>
</evidence>
<evidence type="ECO:0000256" key="12">
    <source>
        <dbReference type="ARBA" id="ARBA00023136"/>
    </source>
</evidence>
<evidence type="ECO:0000313" key="18">
    <source>
        <dbReference type="Proteomes" id="UP000276133"/>
    </source>
</evidence>
<dbReference type="AlphaFoldDB" id="A0A3M7Q8F3"/>
<dbReference type="EC" id="3.1.4.37" evidence="6"/>
<keyword evidence="14" id="KW-0636">Prenylation</keyword>
<evidence type="ECO:0000256" key="9">
    <source>
        <dbReference type="ARBA" id="ARBA00022553"/>
    </source>
</evidence>
<dbReference type="EMBL" id="REGN01007106">
    <property type="protein sequence ID" value="RNA07261.1"/>
    <property type="molecule type" value="Genomic_DNA"/>
</dbReference>
<dbReference type="OrthoDB" id="3231855at2759"/>
<evidence type="ECO:0000256" key="3">
    <source>
        <dbReference type="ARBA" id="ARBA00004635"/>
    </source>
</evidence>
<proteinExistence type="inferred from homology"/>
<dbReference type="GO" id="GO:0005737">
    <property type="term" value="C:cytoplasm"/>
    <property type="evidence" value="ECO:0007669"/>
    <property type="project" value="TreeGrafter"/>
</dbReference>
<dbReference type="Gene3D" id="3.40.50.300">
    <property type="entry name" value="P-loop containing nucleotide triphosphate hydrolases"/>
    <property type="match status" value="1"/>
</dbReference>
<evidence type="ECO:0000256" key="13">
    <source>
        <dbReference type="ARBA" id="ARBA00023288"/>
    </source>
</evidence>
<evidence type="ECO:0000313" key="17">
    <source>
        <dbReference type="EMBL" id="RNA07261.1"/>
    </source>
</evidence>
<keyword evidence="13" id="KW-0449">Lipoprotein</keyword>
<evidence type="ECO:0000256" key="1">
    <source>
        <dbReference type="ARBA" id="ARBA00000610"/>
    </source>
</evidence>
<evidence type="ECO:0000259" key="16">
    <source>
        <dbReference type="Pfam" id="PF05881"/>
    </source>
</evidence>
<dbReference type="InterPro" id="IPR009097">
    <property type="entry name" value="Cyclic_Pdiesterase"/>
</dbReference>
<dbReference type="Gene3D" id="3.90.1740.10">
    <property type="entry name" value="2',3'-cyclic nucleotide 3'-phosphodiesterase superfamily"/>
    <property type="match status" value="1"/>
</dbReference>
<keyword evidence="12" id="KW-0472">Membrane</keyword>
<evidence type="ECO:0000256" key="8">
    <source>
        <dbReference type="ARBA" id="ARBA00022481"/>
    </source>
</evidence>
<reference evidence="17 18" key="1">
    <citation type="journal article" date="2018" name="Sci. Rep.">
        <title>Genomic signatures of local adaptation to the degree of environmental predictability in rotifers.</title>
        <authorList>
            <person name="Franch-Gras L."/>
            <person name="Hahn C."/>
            <person name="Garcia-Roger E.M."/>
            <person name="Carmona M.J."/>
            <person name="Serra M."/>
            <person name="Gomez A."/>
        </authorList>
    </citation>
    <scope>NUCLEOTIDE SEQUENCE [LARGE SCALE GENOMIC DNA]</scope>
    <source>
        <strain evidence="17">HYR1</strain>
    </source>
</reference>
<feature type="domain" description="Cyclic nucleotide phosphodiesterase catalytic" evidence="16">
    <location>
        <begin position="174"/>
        <end position="390"/>
    </location>
</feature>
<dbReference type="GO" id="GO:0003723">
    <property type="term" value="F:RNA binding"/>
    <property type="evidence" value="ECO:0007669"/>
    <property type="project" value="UniProtKB-KW"/>
</dbReference>
<dbReference type="InterPro" id="IPR027417">
    <property type="entry name" value="P-loop_NTPase"/>
</dbReference>
<dbReference type="GO" id="GO:0004113">
    <property type="term" value="F:2',3'-cyclic-nucleotide 3'-phosphodiesterase activity"/>
    <property type="evidence" value="ECO:0007669"/>
    <property type="project" value="UniProtKB-EC"/>
</dbReference>
<dbReference type="PANTHER" id="PTHR10156">
    <property type="entry name" value="2',3'-CYCLIC-NUCLEOTIDE 3'-PHOSPHODIESTERASE"/>
    <property type="match status" value="1"/>
</dbReference>